<reference evidence="2" key="1">
    <citation type="submission" date="2014-11" db="EMBL/GenBank/DDBJ databases">
        <authorList>
            <person name="Amaro Gonzalez C."/>
        </authorList>
    </citation>
    <scope>NUCLEOTIDE SEQUENCE</scope>
</reference>
<organism evidence="2">
    <name type="scientific">Anguilla anguilla</name>
    <name type="common">European freshwater eel</name>
    <name type="synonym">Muraena anguilla</name>
    <dbReference type="NCBI Taxonomy" id="7936"/>
    <lineage>
        <taxon>Eukaryota</taxon>
        <taxon>Metazoa</taxon>
        <taxon>Chordata</taxon>
        <taxon>Craniata</taxon>
        <taxon>Vertebrata</taxon>
        <taxon>Euteleostomi</taxon>
        <taxon>Actinopterygii</taxon>
        <taxon>Neopterygii</taxon>
        <taxon>Teleostei</taxon>
        <taxon>Anguilliformes</taxon>
        <taxon>Anguillidae</taxon>
        <taxon>Anguilla</taxon>
    </lineage>
</organism>
<feature type="region of interest" description="Disordered" evidence="1">
    <location>
        <begin position="1"/>
        <end position="20"/>
    </location>
</feature>
<evidence type="ECO:0000256" key="1">
    <source>
        <dbReference type="SAM" id="MobiDB-lite"/>
    </source>
</evidence>
<accession>A0A0E9SI31</accession>
<protein>
    <submittedName>
        <fullName evidence="2">Uncharacterized protein</fullName>
    </submittedName>
</protein>
<dbReference type="EMBL" id="GBXM01068399">
    <property type="protein sequence ID" value="JAH40178.1"/>
    <property type="molecule type" value="Transcribed_RNA"/>
</dbReference>
<proteinExistence type="predicted"/>
<reference evidence="2" key="2">
    <citation type="journal article" date="2015" name="Fish Shellfish Immunol.">
        <title>Early steps in the European eel (Anguilla anguilla)-Vibrio vulnificus interaction in the gills: Role of the RtxA13 toxin.</title>
        <authorList>
            <person name="Callol A."/>
            <person name="Pajuelo D."/>
            <person name="Ebbesson L."/>
            <person name="Teles M."/>
            <person name="MacKenzie S."/>
            <person name="Amaro C."/>
        </authorList>
    </citation>
    <scope>NUCLEOTIDE SEQUENCE</scope>
</reference>
<name>A0A0E9SI31_ANGAN</name>
<dbReference type="AlphaFoldDB" id="A0A0E9SI31"/>
<sequence length="20" mass="2322">MHKPVKRGLLIPPFKPKHTP</sequence>
<evidence type="ECO:0000313" key="2">
    <source>
        <dbReference type="EMBL" id="JAH40178.1"/>
    </source>
</evidence>